<sequence length="194" mass="21298">MSVPEEEIVAGAADQQSVAHKQEKEAYKQAIERAKAAYKEAEKRAKQAYEEAVEAEKRAEVQRHRAHKEQERAEKERRQIAKHLRKPGKSTLKFSAATLMTPPAGNATDTWTHHGNNSSHQLVNATLDQVIEFPVGGSLSLEALPQPAQIDSSLSTVGGVAILAAVGFVAFKIVKKYGRRANYHPIPSETTPLI</sequence>
<evidence type="ECO:0000313" key="4">
    <source>
        <dbReference type="Proteomes" id="UP000285060"/>
    </source>
</evidence>
<name>A0A418BA15_9STRA</name>
<dbReference type="AlphaFoldDB" id="A0A418BA15"/>
<protein>
    <submittedName>
        <fullName evidence="3">Uncharacterized protein</fullName>
    </submittedName>
</protein>
<gene>
    <name evidence="3" type="ORF">DYB32_000411</name>
</gene>
<evidence type="ECO:0000256" key="1">
    <source>
        <dbReference type="SAM" id="MobiDB-lite"/>
    </source>
</evidence>
<feature type="transmembrane region" description="Helical" evidence="2">
    <location>
        <begin position="154"/>
        <end position="174"/>
    </location>
</feature>
<evidence type="ECO:0000313" key="3">
    <source>
        <dbReference type="EMBL" id="RHY35072.1"/>
    </source>
</evidence>
<dbReference type="Proteomes" id="UP000285060">
    <property type="component" value="Unassembled WGS sequence"/>
</dbReference>
<keyword evidence="4" id="KW-1185">Reference proteome</keyword>
<feature type="region of interest" description="Disordered" evidence="1">
    <location>
        <begin position="56"/>
        <end position="80"/>
    </location>
</feature>
<organism evidence="3 4">
    <name type="scientific">Aphanomyces invadans</name>
    <dbReference type="NCBI Taxonomy" id="157072"/>
    <lineage>
        <taxon>Eukaryota</taxon>
        <taxon>Sar</taxon>
        <taxon>Stramenopiles</taxon>
        <taxon>Oomycota</taxon>
        <taxon>Saprolegniomycetes</taxon>
        <taxon>Saprolegniales</taxon>
        <taxon>Verrucalvaceae</taxon>
        <taxon>Aphanomyces</taxon>
    </lineage>
</organism>
<dbReference type="VEuPathDB" id="FungiDB:H310_00134"/>
<feature type="region of interest" description="Disordered" evidence="1">
    <location>
        <begin position="1"/>
        <end position="21"/>
    </location>
</feature>
<accession>A0A418BA15</accession>
<evidence type="ECO:0000256" key="2">
    <source>
        <dbReference type="SAM" id="Phobius"/>
    </source>
</evidence>
<dbReference type="EMBL" id="QUSY01000009">
    <property type="protein sequence ID" value="RHY35072.1"/>
    <property type="molecule type" value="Genomic_DNA"/>
</dbReference>
<keyword evidence="2" id="KW-0812">Transmembrane</keyword>
<keyword evidence="2" id="KW-1133">Transmembrane helix</keyword>
<keyword evidence="2" id="KW-0472">Membrane</keyword>
<proteinExistence type="predicted"/>
<feature type="compositionally biased region" description="Basic and acidic residues" evidence="1">
    <location>
        <begin position="56"/>
        <end position="79"/>
    </location>
</feature>
<comment type="caution">
    <text evidence="3">The sequence shown here is derived from an EMBL/GenBank/DDBJ whole genome shotgun (WGS) entry which is preliminary data.</text>
</comment>
<reference evidence="3 4" key="1">
    <citation type="submission" date="2018-08" db="EMBL/GenBank/DDBJ databases">
        <title>Aphanomyces genome sequencing and annotation.</title>
        <authorList>
            <person name="Minardi D."/>
            <person name="Oidtmann B."/>
            <person name="Van Der Giezen M."/>
            <person name="Studholme D.J."/>
        </authorList>
    </citation>
    <scope>NUCLEOTIDE SEQUENCE [LARGE SCALE GENOMIC DNA]</scope>
    <source>
        <strain evidence="3 4">NJM0002</strain>
    </source>
</reference>